<dbReference type="InterPro" id="IPR013424">
    <property type="entry name" value="Ice-binding_C"/>
</dbReference>
<reference evidence="3" key="1">
    <citation type="submission" date="2021-02" db="EMBL/GenBank/DDBJ databases">
        <title>PHA producing bacteria isolated from coastal sediment in Guangdong, Shenzhen.</title>
        <authorList>
            <person name="Zheng W."/>
            <person name="Yu S."/>
            <person name="Huang Y."/>
        </authorList>
    </citation>
    <scope>NUCLEOTIDE SEQUENCE</scope>
    <source>
        <strain evidence="3">TN14-10</strain>
    </source>
</reference>
<dbReference type="RefSeq" id="WP_206560921.1">
    <property type="nucleotide sequence ID" value="NZ_JAFKCZ010000008.1"/>
</dbReference>
<feature type="signal peptide" evidence="1">
    <location>
        <begin position="1"/>
        <end position="22"/>
    </location>
</feature>
<protein>
    <submittedName>
        <fullName evidence="3">PEP-CTERM sorting domain-containing protein</fullName>
    </submittedName>
</protein>
<accession>A0A939IKM2</accession>
<evidence type="ECO:0000259" key="2">
    <source>
        <dbReference type="Pfam" id="PF07589"/>
    </source>
</evidence>
<feature type="domain" description="Ice-binding protein C-terminal" evidence="2">
    <location>
        <begin position="165"/>
        <end position="187"/>
    </location>
</feature>
<name>A0A939IKM2_9GAMM</name>
<organism evidence="3 4">
    <name type="scientific">Parahaliea mediterranea</name>
    <dbReference type="NCBI Taxonomy" id="651086"/>
    <lineage>
        <taxon>Bacteria</taxon>
        <taxon>Pseudomonadati</taxon>
        <taxon>Pseudomonadota</taxon>
        <taxon>Gammaproteobacteria</taxon>
        <taxon>Cellvibrionales</taxon>
        <taxon>Halieaceae</taxon>
        <taxon>Parahaliea</taxon>
    </lineage>
</organism>
<evidence type="ECO:0000313" key="4">
    <source>
        <dbReference type="Proteomes" id="UP000664303"/>
    </source>
</evidence>
<dbReference type="NCBIfam" id="TIGR02595">
    <property type="entry name" value="PEP_CTERM"/>
    <property type="match status" value="1"/>
</dbReference>
<dbReference type="Proteomes" id="UP000664303">
    <property type="component" value="Unassembled WGS sequence"/>
</dbReference>
<evidence type="ECO:0000256" key="1">
    <source>
        <dbReference type="SAM" id="SignalP"/>
    </source>
</evidence>
<proteinExistence type="predicted"/>
<comment type="caution">
    <text evidence="3">The sequence shown here is derived from an EMBL/GenBank/DDBJ whole genome shotgun (WGS) entry which is preliminary data.</text>
</comment>
<dbReference type="AlphaFoldDB" id="A0A939IKM2"/>
<feature type="chain" id="PRO_5037312525" evidence="1">
    <location>
        <begin position="23"/>
        <end position="196"/>
    </location>
</feature>
<sequence>MKQLLKSCLLAAGLVAGTSAHAGLITTELNVDQFVGYWQSHTFELDVSGDPAFGEGDILGGQLSIELFDDNAKQNGNEKGFFGYDLEFDDPDFVTIIVEGLDGDSGEFSTMVNGLWTTALGPEALAAIAGDGLLEITVFGGLLNPDDFSIGRSMLSLETNGAPAAVPTPATLALFGLGLAGLGLTRRKAANGVARG</sequence>
<keyword evidence="4" id="KW-1185">Reference proteome</keyword>
<evidence type="ECO:0000313" key="3">
    <source>
        <dbReference type="EMBL" id="MBN7797476.1"/>
    </source>
</evidence>
<keyword evidence="1" id="KW-0732">Signal</keyword>
<dbReference type="Pfam" id="PF07589">
    <property type="entry name" value="PEP-CTERM"/>
    <property type="match status" value="1"/>
</dbReference>
<dbReference type="EMBL" id="JAFKCZ010000008">
    <property type="protein sequence ID" value="MBN7797476.1"/>
    <property type="molecule type" value="Genomic_DNA"/>
</dbReference>
<gene>
    <name evidence="3" type="ORF">JYP50_12780</name>
</gene>